<keyword evidence="2" id="KW-0645">Protease</keyword>
<proteinExistence type="inferred from homology"/>
<evidence type="ECO:0000256" key="2">
    <source>
        <dbReference type="ARBA" id="ARBA00022670"/>
    </source>
</evidence>
<evidence type="ECO:0000256" key="4">
    <source>
        <dbReference type="SAM" id="MobiDB-lite"/>
    </source>
</evidence>
<accession>A0A8H3J9H5</accession>
<gene>
    <name evidence="6" type="ORF">ALECFALPRED_010688</name>
</gene>
<evidence type="ECO:0000259" key="5">
    <source>
        <dbReference type="PROSITE" id="PS50600"/>
    </source>
</evidence>
<dbReference type="GO" id="GO:0019783">
    <property type="term" value="F:ubiquitin-like protein peptidase activity"/>
    <property type="evidence" value="ECO:0007669"/>
    <property type="project" value="UniProtKB-ARBA"/>
</dbReference>
<keyword evidence="3" id="KW-0378">Hydrolase</keyword>
<comment type="caution">
    <text evidence="6">The sequence shown here is derived from an EMBL/GenBank/DDBJ whole genome shotgun (WGS) entry which is preliminary data.</text>
</comment>
<evidence type="ECO:0000313" key="6">
    <source>
        <dbReference type="EMBL" id="CAF9943134.1"/>
    </source>
</evidence>
<dbReference type="EMBL" id="CAJPDR010000901">
    <property type="protein sequence ID" value="CAF9943134.1"/>
    <property type="molecule type" value="Genomic_DNA"/>
</dbReference>
<reference evidence="6" key="1">
    <citation type="submission" date="2021-03" db="EMBL/GenBank/DDBJ databases">
        <authorList>
            <person name="Tagirdzhanova G."/>
        </authorList>
    </citation>
    <scope>NUCLEOTIDE SEQUENCE</scope>
</reference>
<sequence>MPSSFPSSSGLLRELLKQIKAQKLSIGAQKWAEEVESKHALDLIANPWVDFSPEETGQAIQYLNFIEENLGLNLIETFPRPDVNPFLAAAKEYVATLPVHPAQEGMIKDGRRNDEMLWREFCNNKAERRPSKDQRVRGRRQLQSSPDHQGGDIATILPISAMKSTSSNSPKGWLNYSIIEIFLKIIAASRNKCHRKQSTVVVNSFVVDKLFTTRAKASAKRLGLDASTFPDIDLIFFPTHVGIHYMLIAAFPKTRSLHLFDSLKTGKTSQLTAVRD</sequence>
<evidence type="ECO:0000313" key="7">
    <source>
        <dbReference type="Proteomes" id="UP000664203"/>
    </source>
</evidence>
<dbReference type="InterPro" id="IPR003653">
    <property type="entry name" value="Peptidase_C48_C"/>
</dbReference>
<keyword evidence="7" id="KW-1185">Reference proteome</keyword>
<dbReference type="GO" id="GO:0006508">
    <property type="term" value="P:proteolysis"/>
    <property type="evidence" value="ECO:0007669"/>
    <property type="project" value="UniProtKB-KW"/>
</dbReference>
<dbReference type="AlphaFoldDB" id="A0A8H3J9H5"/>
<feature type="domain" description="Ubiquitin-like protease family profile" evidence="5">
    <location>
        <begin position="157"/>
        <end position="276"/>
    </location>
</feature>
<dbReference type="Proteomes" id="UP000664203">
    <property type="component" value="Unassembled WGS sequence"/>
</dbReference>
<name>A0A8H3J9H5_9LECA</name>
<evidence type="ECO:0000256" key="3">
    <source>
        <dbReference type="ARBA" id="ARBA00022801"/>
    </source>
</evidence>
<protein>
    <recommendedName>
        <fullName evidence="5">Ubiquitin-like protease family profile domain-containing protein</fullName>
    </recommendedName>
</protein>
<dbReference type="Gene3D" id="3.40.395.10">
    <property type="entry name" value="Adenoviral Proteinase, Chain A"/>
    <property type="match status" value="1"/>
</dbReference>
<dbReference type="InterPro" id="IPR038765">
    <property type="entry name" value="Papain-like_cys_pep_sf"/>
</dbReference>
<dbReference type="SUPFAM" id="SSF54001">
    <property type="entry name" value="Cysteine proteinases"/>
    <property type="match status" value="1"/>
</dbReference>
<comment type="similarity">
    <text evidence="1">Belongs to the peptidase C48 family.</text>
</comment>
<organism evidence="6 7">
    <name type="scientific">Alectoria fallacina</name>
    <dbReference type="NCBI Taxonomy" id="1903189"/>
    <lineage>
        <taxon>Eukaryota</taxon>
        <taxon>Fungi</taxon>
        <taxon>Dikarya</taxon>
        <taxon>Ascomycota</taxon>
        <taxon>Pezizomycotina</taxon>
        <taxon>Lecanoromycetes</taxon>
        <taxon>OSLEUM clade</taxon>
        <taxon>Lecanoromycetidae</taxon>
        <taxon>Lecanorales</taxon>
        <taxon>Lecanorineae</taxon>
        <taxon>Parmeliaceae</taxon>
        <taxon>Alectoria</taxon>
    </lineage>
</organism>
<evidence type="ECO:0000256" key="1">
    <source>
        <dbReference type="ARBA" id="ARBA00005234"/>
    </source>
</evidence>
<dbReference type="GO" id="GO:0008234">
    <property type="term" value="F:cysteine-type peptidase activity"/>
    <property type="evidence" value="ECO:0007669"/>
    <property type="project" value="InterPro"/>
</dbReference>
<dbReference type="PROSITE" id="PS50600">
    <property type="entry name" value="ULP_PROTEASE"/>
    <property type="match status" value="1"/>
</dbReference>
<feature type="region of interest" description="Disordered" evidence="4">
    <location>
        <begin position="128"/>
        <end position="152"/>
    </location>
</feature>